<evidence type="ECO:0000313" key="4">
    <source>
        <dbReference type="Proteomes" id="UP000242188"/>
    </source>
</evidence>
<dbReference type="Pfam" id="PF00501">
    <property type="entry name" value="AMP-binding"/>
    <property type="match status" value="1"/>
</dbReference>
<dbReference type="Gene3D" id="3.30.300.30">
    <property type="match status" value="1"/>
</dbReference>
<evidence type="ECO:0000313" key="3">
    <source>
        <dbReference type="EMBL" id="OWF52255.1"/>
    </source>
</evidence>
<reference evidence="3 4" key="1">
    <citation type="journal article" date="2017" name="Nat. Ecol. Evol.">
        <title>Scallop genome provides insights into evolution of bilaterian karyotype and development.</title>
        <authorList>
            <person name="Wang S."/>
            <person name="Zhang J."/>
            <person name="Jiao W."/>
            <person name="Li J."/>
            <person name="Xun X."/>
            <person name="Sun Y."/>
            <person name="Guo X."/>
            <person name="Huan P."/>
            <person name="Dong B."/>
            <person name="Zhang L."/>
            <person name="Hu X."/>
            <person name="Sun X."/>
            <person name="Wang J."/>
            <person name="Zhao C."/>
            <person name="Wang Y."/>
            <person name="Wang D."/>
            <person name="Huang X."/>
            <person name="Wang R."/>
            <person name="Lv J."/>
            <person name="Li Y."/>
            <person name="Zhang Z."/>
            <person name="Liu B."/>
            <person name="Lu W."/>
            <person name="Hui Y."/>
            <person name="Liang J."/>
            <person name="Zhou Z."/>
            <person name="Hou R."/>
            <person name="Li X."/>
            <person name="Liu Y."/>
            <person name="Li H."/>
            <person name="Ning X."/>
            <person name="Lin Y."/>
            <person name="Zhao L."/>
            <person name="Xing Q."/>
            <person name="Dou J."/>
            <person name="Li Y."/>
            <person name="Mao J."/>
            <person name="Guo H."/>
            <person name="Dou H."/>
            <person name="Li T."/>
            <person name="Mu C."/>
            <person name="Jiang W."/>
            <person name="Fu Q."/>
            <person name="Fu X."/>
            <person name="Miao Y."/>
            <person name="Liu J."/>
            <person name="Yu Q."/>
            <person name="Li R."/>
            <person name="Liao H."/>
            <person name="Li X."/>
            <person name="Kong Y."/>
            <person name="Jiang Z."/>
            <person name="Chourrout D."/>
            <person name="Li R."/>
            <person name="Bao Z."/>
        </authorList>
    </citation>
    <scope>NUCLEOTIDE SEQUENCE [LARGE SCALE GENOMIC DNA]</scope>
    <source>
        <strain evidence="3 4">PY_sf001</strain>
    </source>
</reference>
<feature type="domain" description="AMP-dependent synthetase/ligase" evidence="1">
    <location>
        <begin position="27"/>
        <end position="398"/>
    </location>
</feature>
<comment type="caution">
    <text evidence="3">The sequence shown here is derived from an EMBL/GenBank/DDBJ whole genome shotgun (WGS) entry which is preliminary data.</text>
</comment>
<name>A0A210QU41_MIZYE</name>
<dbReference type="STRING" id="6573.A0A210QU41"/>
<dbReference type="SUPFAM" id="SSF56801">
    <property type="entry name" value="Acetyl-CoA synthetase-like"/>
    <property type="match status" value="1"/>
</dbReference>
<evidence type="ECO:0000259" key="2">
    <source>
        <dbReference type="Pfam" id="PF13193"/>
    </source>
</evidence>
<dbReference type="OrthoDB" id="10253115at2759"/>
<dbReference type="InterPro" id="IPR045851">
    <property type="entry name" value="AMP-bd_C_sf"/>
</dbReference>
<dbReference type="AlphaFoldDB" id="A0A210QU41"/>
<feature type="domain" description="AMP-binding enzyme C-terminal" evidence="2">
    <location>
        <begin position="451"/>
        <end position="528"/>
    </location>
</feature>
<evidence type="ECO:0000259" key="1">
    <source>
        <dbReference type="Pfam" id="PF00501"/>
    </source>
</evidence>
<dbReference type="EMBL" id="NEDP02001884">
    <property type="protein sequence ID" value="OWF52255.1"/>
    <property type="molecule type" value="Genomic_DNA"/>
</dbReference>
<gene>
    <name evidence="3" type="ORF">KP79_PYT16392</name>
</gene>
<protein>
    <submittedName>
        <fullName evidence="3">Acyl-CoA synthetase family member 2, mitochondrial</fullName>
    </submittedName>
</protein>
<dbReference type="InterPro" id="IPR000873">
    <property type="entry name" value="AMP-dep_synth/lig_dom"/>
</dbReference>
<dbReference type="Pfam" id="PF13193">
    <property type="entry name" value="AMP-binding_C"/>
    <property type="match status" value="1"/>
</dbReference>
<proteinExistence type="predicted"/>
<dbReference type="InterPro" id="IPR042099">
    <property type="entry name" value="ANL_N_sf"/>
</dbReference>
<dbReference type="CDD" id="cd04433">
    <property type="entry name" value="AFD_class_I"/>
    <property type="match status" value="1"/>
</dbReference>
<accession>A0A210QU41</accession>
<sequence>MSKLSYISSPNSNQQQYKSIVDVLIERTNATPDKEIFVHRLSAGGRKVITYSELTQKSTKVAKYLISKGVSVGDSVAIIGSNNLEWIIGEVAIFIAGAVAVQFQGDSEVFSETMHLLKSVQCKAVLLDPPNDSQYLSEMERYFQDEETQCQSENKPAVLLLQKQVSTALPYIGNILSAEEDPAVKLPRVQPESTAVLYPTSGSTGVPKMCEFAHFAITNSPMANLFCTKNDVVFSDRPFSWLGGTPLYPIIGGFTRIFTDPKIILKEEKIQNVWDILKEERCTVATLFPYALVDLLHHQEEILLLDYKPTSIATGGQIPGSHLSAIRGKFCEEIYSVYGMTEVGIATKVSLTAETKVGEVGEIVPGYEAKIIGDGDKTLVCGEIGDIVLRSPWMMKGYRNSPELNRVSFSDGGWFRTGDIGLITEDGKLYVKGKAADVVKRGTKKILYRTVEAEIGSFPGVKEAVVVVVPDLRLLEEICACVIIEEDTNMTEKELRKMCWDKLGDNILGDSPTYYLVFQSFPRLHNGKPDRINTKIQAMKMLNLC</sequence>
<dbReference type="PANTHER" id="PTHR42814">
    <property type="entry name" value="AMP-BINDING DOMAIN-CONTAINING PROTEIN"/>
    <property type="match status" value="1"/>
</dbReference>
<dbReference type="InterPro" id="IPR020845">
    <property type="entry name" value="AMP-binding_CS"/>
</dbReference>
<dbReference type="PROSITE" id="PS00455">
    <property type="entry name" value="AMP_BINDING"/>
    <property type="match status" value="1"/>
</dbReference>
<keyword evidence="4" id="KW-1185">Reference proteome</keyword>
<dbReference type="Gene3D" id="3.40.50.12780">
    <property type="entry name" value="N-terminal domain of ligase-like"/>
    <property type="match status" value="1"/>
</dbReference>
<dbReference type="Proteomes" id="UP000242188">
    <property type="component" value="Unassembled WGS sequence"/>
</dbReference>
<organism evidence="3 4">
    <name type="scientific">Mizuhopecten yessoensis</name>
    <name type="common">Japanese scallop</name>
    <name type="synonym">Patinopecten yessoensis</name>
    <dbReference type="NCBI Taxonomy" id="6573"/>
    <lineage>
        <taxon>Eukaryota</taxon>
        <taxon>Metazoa</taxon>
        <taxon>Spiralia</taxon>
        <taxon>Lophotrochozoa</taxon>
        <taxon>Mollusca</taxon>
        <taxon>Bivalvia</taxon>
        <taxon>Autobranchia</taxon>
        <taxon>Pteriomorphia</taxon>
        <taxon>Pectinida</taxon>
        <taxon>Pectinoidea</taxon>
        <taxon>Pectinidae</taxon>
        <taxon>Mizuhopecten</taxon>
    </lineage>
</organism>
<dbReference type="PANTHER" id="PTHR42814:SF3">
    <property type="entry name" value="BETA-N-ACETYLHEXOSAMINIDASE"/>
    <property type="match status" value="1"/>
</dbReference>
<dbReference type="InterPro" id="IPR025110">
    <property type="entry name" value="AMP-bd_C"/>
</dbReference>